<dbReference type="AlphaFoldDB" id="A0A037ZP92"/>
<dbReference type="FunFam" id="3.50.50.60:FF:000021">
    <property type="entry name" value="Ubiquinone biosynthesis monooxygenase COQ6"/>
    <property type="match status" value="1"/>
</dbReference>
<name>A0A037ZP92_9RHOB</name>
<dbReference type="InterPro" id="IPR002938">
    <property type="entry name" value="FAD-bd"/>
</dbReference>
<dbReference type="InterPro" id="IPR036188">
    <property type="entry name" value="FAD/NAD-bd_sf"/>
</dbReference>
<dbReference type="OrthoDB" id="9796623at2"/>
<protein>
    <submittedName>
        <fullName evidence="9">2-octaprenyl-6-methoxyphenyl hydroxylase</fullName>
    </submittedName>
</protein>
<keyword evidence="6" id="KW-0560">Oxidoreductase</keyword>
<dbReference type="InterPro" id="IPR018168">
    <property type="entry name" value="Ubi_Hdrlase_CS"/>
</dbReference>
<comment type="similarity">
    <text evidence="3">Belongs to the UbiH/COQ6 family.</text>
</comment>
<evidence type="ECO:0000256" key="2">
    <source>
        <dbReference type="ARBA" id="ARBA00004749"/>
    </source>
</evidence>
<dbReference type="PANTHER" id="PTHR43876">
    <property type="entry name" value="UBIQUINONE BIOSYNTHESIS MONOOXYGENASE COQ6, MITOCHONDRIAL"/>
    <property type="match status" value="1"/>
</dbReference>
<gene>
    <name evidence="9" type="ORF">ACMU_02930</name>
</gene>
<evidence type="ECO:0000256" key="6">
    <source>
        <dbReference type="ARBA" id="ARBA00023002"/>
    </source>
</evidence>
<keyword evidence="4" id="KW-0285">Flavoprotein</keyword>
<evidence type="ECO:0000259" key="8">
    <source>
        <dbReference type="Pfam" id="PF01494"/>
    </source>
</evidence>
<dbReference type="Proteomes" id="UP000026249">
    <property type="component" value="Unassembled WGS sequence"/>
</dbReference>
<reference evidence="9 10" key="1">
    <citation type="submission" date="2014-03" db="EMBL/GenBank/DDBJ databases">
        <title>Draft Genome Sequence of Actibacterium mucosum KCTC 23349, a Marine Alphaproteobacterium with Complex Ionic Requirements Isolated from Mediterranean Seawater at Malvarrosa Beach, Valencia, Spain.</title>
        <authorList>
            <person name="Arahal D.R."/>
            <person name="Shao Z."/>
            <person name="Lai Q."/>
            <person name="Pujalte M.J."/>
        </authorList>
    </citation>
    <scope>NUCLEOTIDE SEQUENCE [LARGE SCALE GENOMIC DNA]</scope>
    <source>
        <strain evidence="9 10">KCTC 23349</strain>
    </source>
</reference>
<dbReference type="GO" id="GO:0006744">
    <property type="term" value="P:ubiquinone biosynthetic process"/>
    <property type="evidence" value="ECO:0007669"/>
    <property type="project" value="UniProtKB-UniPathway"/>
</dbReference>
<dbReference type="EMBL" id="JFKE01000001">
    <property type="protein sequence ID" value="KAJ57475.1"/>
    <property type="molecule type" value="Genomic_DNA"/>
</dbReference>
<dbReference type="GO" id="GO:0071949">
    <property type="term" value="F:FAD binding"/>
    <property type="evidence" value="ECO:0007669"/>
    <property type="project" value="InterPro"/>
</dbReference>
<dbReference type="GO" id="GO:0016705">
    <property type="term" value="F:oxidoreductase activity, acting on paired donors, with incorporation or reduction of molecular oxygen"/>
    <property type="evidence" value="ECO:0007669"/>
    <property type="project" value="InterPro"/>
</dbReference>
<evidence type="ECO:0000313" key="9">
    <source>
        <dbReference type="EMBL" id="KAJ57475.1"/>
    </source>
</evidence>
<dbReference type="PANTHER" id="PTHR43876:SF7">
    <property type="entry name" value="UBIQUINONE BIOSYNTHESIS MONOOXYGENASE COQ6, MITOCHONDRIAL"/>
    <property type="match status" value="1"/>
</dbReference>
<dbReference type="Gene3D" id="3.50.50.60">
    <property type="entry name" value="FAD/NAD(P)-binding domain"/>
    <property type="match status" value="2"/>
</dbReference>
<dbReference type="PROSITE" id="PS01304">
    <property type="entry name" value="UBIH"/>
    <property type="match status" value="1"/>
</dbReference>
<keyword evidence="10" id="KW-1185">Reference proteome</keyword>
<comment type="cofactor">
    <cofactor evidence="1">
        <name>FAD</name>
        <dbReference type="ChEBI" id="CHEBI:57692"/>
    </cofactor>
</comment>
<evidence type="ECO:0000256" key="3">
    <source>
        <dbReference type="ARBA" id="ARBA00005349"/>
    </source>
</evidence>
<comment type="pathway">
    <text evidence="2">Cofactor biosynthesis; ubiquinone biosynthesis.</text>
</comment>
<evidence type="ECO:0000313" key="10">
    <source>
        <dbReference type="Proteomes" id="UP000026249"/>
    </source>
</evidence>
<feature type="domain" description="FAD-binding" evidence="8">
    <location>
        <begin position="5"/>
        <end position="320"/>
    </location>
</feature>
<proteinExistence type="inferred from homology"/>
<dbReference type="SUPFAM" id="SSF51905">
    <property type="entry name" value="FAD/NAD(P)-binding domain"/>
    <property type="match status" value="1"/>
</dbReference>
<dbReference type="PRINTS" id="PR00420">
    <property type="entry name" value="RNGMNOXGNASE"/>
</dbReference>
<evidence type="ECO:0000256" key="4">
    <source>
        <dbReference type="ARBA" id="ARBA00022630"/>
    </source>
</evidence>
<evidence type="ECO:0000256" key="5">
    <source>
        <dbReference type="ARBA" id="ARBA00022827"/>
    </source>
</evidence>
<dbReference type="UniPathway" id="UPA00232"/>
<dbReference type="NCBIfam" id="TIGR01988">
    <property type="entry name" value="Ubi-OHases"/>
    <property type="match status" value="1"/>
</dbReference>
<sequence>MDFDSDIVIAGGGLNGPALALALAGAGLRVTLVDPAKRADRKADDFDGRAYALAHGSRNLLAAVGVWPAVADKAQPILHVQIGEGHAGQGASPFSLDFDHAEIEEGPMGFMVEDRHLRPALLDALDEAAGIDCLRNTVTDHEALAAGVRVTLASGQQIMARLLVGCDGRKSSTAQRTGITRQGWDYGQTALVCAIDHERPHRGTAHQLFLPGGPFAILPLQGNRSSIVWSEERAQADALAKMDDTAFLTALRPRFGDFLGQIGLAGARFSYPLNLTLAQAIHGPRVALVGDAAHGVHPIAGQGLNLGLRDVAALAEVIVDAKRRGEDLGTEAVLSRYAGWRRFDSAAIGLGSDVVNRVFSSRMPAIRAIGAAGLSVTNALPGLRRRLIREAAGLSGDRPRLLQAKPL</sequence>
<dbReference type="InterPro" id="IPR051205">
    <property type="entry name" value="UbiH/COQ6_monooxygenase"/>
</dbReference>
<dbReference type="RefSeq" id="WP_035255840.1">
    <property type="nucleotide sequence ID" value="NZ_JFKE01000001.1"/>
</dbReference>
<dbReference type="STRING" id="1454373.ACMU_02930"/>
<keyword evidence="7" id="KW-0503">Monooxygenase</keyword>
<evidence type="ECO:0000256" key="1">
    <source>
        <dbReference type="ARBA" id="ARBA00001974"/>
    </source>
</evidence>
<dbReference type="GO" id="GO:0110142">
    <property type="term" value="C:ubiquinone biosynthesis complex"/>
    <property type="evidence" value="ECO:0007669"/>
    <property type="project" value="UniProtKB-ARBA"/>
</dbReference>
<dbReference type="Pfam" id="PF01494">
    <property type="entry name" value="FAD_binding_3"/>
    <property type="match status" value="1"/>
</dbReference>
<keyword evidence="5" id="KW-0274">FAD</keyword>
<comment type="caution">
    <text evidence="9">The sequence shown here is derived from an EMBL/GenBank/DDBJ whole genome shotgun (WGS) entry which is preliminary data.</text>
</comment>
<organism evidence="9 10">
    <name type="scientific">Actibacterium mucosum KCTC 23349</name>
    <dbReference type="NCBI Taxonomy" id="1454373"/>
    <lineage>
        <taxon>Bacteria</taxon>
        <taxon>Pseudomonadati</taxon>
        <taxon>Pseudomonadota</taxon>
        <taxon>Alphaproteobacteria</taxon>
        <taxon>Rhodobacterales</taxon>
        <taxon>Roseobacteraceae</taxon>
        <taxon>Actibacterium</taxon>
    </lineage>
</organism>
<accession>A0A037ZP92</accession>
<dbReference type="GO" id="GO:0004497">
    <property type="term" value="F:monooxygenase activity"/>
    <property type="evidence" value="ECO:0007669"/>
    <property type="project" value="UniProtKB-KW"/>
</dbReference>
<evidence type="ECO:0000256" key="7">
    <source>
        <dbReference type="ARBA" id="ARBA00023033"/>
    </source>
</evidence>
<dbReference type="InterPro" id="IPR010971">
    <property type="entry name" value="UbiH/COQ6"/>
</dbReference>